<proteinExistence type="predicted"/>
<dbReference type="AlphaFoldDB" id="A0A7M5TRB9"/>
<dbReference type="Proteomes" id="UP000594262">
    <property type="component" value="Unplaced"/>
</dbReference>
<keyword evidence="3" id="KW-1185">Reference proteome</keyword>
<keyword evidence="1" id="KW-0812">Transmembrane</keyword>
<accession>A0A7M5TRB9</accession>
<evidence type="ECO:0000313" key="3">
    <source>
        <dbReference type="Proteomes" id="UP000594262"/>
    </source>
</evidence>
<dbReference type="EnsemblMetazoa" id="CLYHEMT000664.1">
    <property type="protein sequence ID" value="CLYHEMP000664.1"/>
    <property type="gene ID" value="CLYHEMG000664"/>
</dbReference>
<feature type="transmembrane region" description="Helical" evidence="1">
    <location>
        <begin position="179"/>
        <end position="198"/>
    </location>
</feature>
<keyword evidence="1" id="KW-1133">Transmembrane helix</keyword>
<evidence type="ECO:0000256" key="1">
    <source>
        <dbReference type="SAM" id="Phobius"/>
    </source>
</evidence>
<keyword evidence="1" id="KW-0472">Membrane</keyword>
<reference evidence="2" key="1">
    <citation type="submission" date="2021-01" db="UniProtKB">
        <authorList>
            <consortium name="EnsemblMetazoa"/>
        </authorList>
    </citation>
    <scope>IDENTIFICATION</scope>
</reference>
<protein>
    <submittedName>
        <fullName evidence="2">Uncharacterized protein</fullName>
    </submittedName>
</protein>
<name>A0A7M5TRB9_9CNID</name>
<sequence length="223" mass="25941">FSQEQIFRKRHIAKSIELHLKHITSQIERRRTAAMPIHHYVILFLSYLVRKSTTQTVVEYYEMKPYIYTDTKTGHLTGMLIDTFTEMNNLAVDYCNTSGKETFIKTSYEEIHDKWKLATSEQAQTNSSLNRYLFPIVRVHIANGTDSTIYASETISVIIKKFWVEGSLKFFVSLFDLQVLFSVIIVFVFLLACILFITELRKEVARGRVSSLFGSQVWLLFVT</sequence>
<evidence type="ECO:0000313" key="2">
    <source>
        <dbReference type="EnsemblMetazoa" id="CLYHEMP000664.1"/>
    </source>
</evidence>
<organism evidence="2 3">
    <name type="scientific">Clytia hemisphaerica</name>
    <dbReference type="NCBI Taxonomy" id="252671"/>
    <lineage>
        <taxon>Eukaryota</taxon>
        <taxon>Metazoa</taxon>
        <taxon>Cnidaria</taxon>
        <taxon>Hydrozoa</taxon>
        <taxon>Hydroidolina</taxon>
        <taxon>Leptothecata</taxon>
        <taxon>Obeliida</taxon>
        <taxon>Clytiidae</taxon>
        <taxon>Clytia</taxon>
    </lineage>
</organism>